<sequence>MSEVNLVRQLKYCGDSIRIITNAVDLVYDSIEVYQDETGTLDDDGHLFSEYEDGWKDETVGKILDHYCCFIGKNHIIYAEHGDLVRFVQCLTAIETVCGGITNDKD</sequence>
<dbReference type="RefSeq" id="WP_172584166.1">
    <property type="nucleotide sequence ID" value="NZ_BLAM01000054.1"/>
</dbReference>
<comment type="caution">
    <text evidence="1">The sequence shown here is derived from an EMBL/GenBank/DDBJ whole genome shotgun (WGS) entry which is preliminary data.</text>
</comment>
<accession>A0A6F9XJ69</accession>
<evidence type="ECO:0000313" key="1">
    <source>
        <dbReference type="EMBL" id="GET05313.1"/>
    </source>
</evidence>
<organism evidence="1">
    <name type="scientific">Ligilactobacillus agilis</name>
    <dbReference type="NCBI Taxonomy" id="1601"/>
    <lineage>
        <taxon>Bacteria</taxon>
        <taxon>Bacillati</taxon>
        <taxon>Bacillota</taxon>
        <taxon>Bacilli</taxon>
        <taxon>Lactobacillales</taxon>
        <taxon>Lactobacillaceae</taxon>
        <taxon>Ligilactobacillus</taxon>
    </lineage>
</organism>
<gene>
    <name evidence="1" type="ORF">SY212_03430</name>
</gene>
<reference evidence="1" key="1">
    <citation type="submission" date="2019-10" db="EMBL/GenBank/DDBJ databases">
        <title>Lactobacillus agilis SY212 Whole Genome Sequencing Project.</title>
        <authorList>
            <person name="Suzuki S."/>
            <person name="Endo A."/>
            <person name="Maeno S."/>
            <person name="Shiwa Y."/>
            <person name="Matsutani M."/>
            <person name="Kajikawa A."/>
        </authorList>
    </citation>
    <scope>NUCLEOTIDE SEQUENCE</scope>
    <source>
        <strain evidence="1">SY212</strain>
    </source>
</reference>
<dbReference type="AlphaFoldDB" id="A0A6F9XJ69"/>
<proteinExistence type="predicted"/>
<dbReference type="EMBL" id="BLAM01000054">
    <property type="protein sequence ID" value="GET05313.1"/>
    <property type="molecule type" value="Genomic_DNA"/>
</dbReference>
<name>A0A6F9XJ69_9LACO</name>
<dbReference type="Proteomes" id="UP000494265">
    <property type="component" value="Unassembled WGS sequence"/>
</dbReference>
<protein>
    <submittedName>
        <fullName evidence="1">Uncharacterized protein</fullName>
    </submittedName>
</protein>